<dbReference type="PANTHER" id="PTHR24037:SF10">
    <property type="entry name" value="MUCIN-13"/>
    <property type="match status" value="1"/>
</dbReference>
<dbReference type="SMART" id="SM00179">
    <property type="entry name" value="EGF_CA"/>
    <property type="match status" value="1"/>
</dbReference>
<evidence type="ECO:0000313" key="13">
    <source>
        <dbReference type="Proteomes" id="UP000250572"/>
    </source>
</evidence>
<evidence type="ECO:0000256" key="6">
    <source>
        <dbReference type="ARBA" id="ARBA00023136"/>
    </source>
</evidence>
<feature type="signal peptide" evidence="10">
    <location>
        <begin position="1"/>
        <end position="20"/>
    </location>
</feature>
<organism evidence="12 13">
    <name type="scientific">Gambusia affinis</name>
    <name type="common">Western mosquitofish</name>
    <name type="synonym">Heterandria affinis</name>
    <dbReference type="NCBI Taxonomy" id="33528"/>
    <lineage>
        <taxon>Eukaryota</taxon>
        <taxon>Metazoa</taxon>
        <taxon>Chordata</taxon>
        <taxon>Craniata</taxon>
        <taxon>Vertebrata</taxon>
        <taxon>Euteleostomi</taxon>
        <taxon>Actinopterygii</taxon>
        <taxon>Neopterygii</taxon>
        <taxon>Teleostei</taxon>
        <taxon>Neoteleostei</taxon>
        <taxon>Acanthomorphata</taxon>
        <taxon>Ovalentaria</taxon>
        <taxon>Atherinomorphae</taxon>
        <taxon>Cyprinodontiformes</taxon>
        <taxon>Poeciliidae</taxon>
        <taxon>Poeciliinae</taxon>
        <taxon>Gambusia</taxon>
    </lineage>
</organism>
<feature type="domain" description="EGF-like calcium-binding" evidence="11">
    <location>
        <begin position="275"/>
        <end position="317"/>
    </location>
</feature>
<proteinExistence type="predicted"/>
<dbReference type="Gene3D" id="2.10.25.10">
    <property type="entry name" value="Laminin"/>
    <property type="match status" value="1"/>
</dbReference>
<evidence type="ECO:0000256" key="8">
    <source>
        <dbReference type="ARBA" id="ARBA00023180"/>
    </source>
</evidence>
<protein>
    <recommendedName>
        <fullName evidence="11">EGF-like calcium-binding domain-containing protein</fullName>
    </recommendedName>
</protein>
<dbReference type="InterPro" id="IPR001881">
    <property type="entry name" value="EGF-like_Ca-bd_dom"/>
</dbReference>
<gene>
    <name evidence="12" type="ORF">CCH79_00017518</name>
</gene>
<evidence type="ECO:0000256" key="10">
    <source>
        <dbReference type="SAM" id="SignalP"/>
    </source>
</evidence>
<evidence type="ECO:0000256" key="9">
    <source>
        <dbReference type="SAM" id="Phobius"/>
    </source>
</evidence>
<accession>A0A315V1M2</accession>
<evidence type="ECO:0000256" key="3">
    <source>
        <dbReference type="ARBA" id="ARBA00022536"/>
    </source>
</evidence>
<dbReference type="EMBL" id="NHOQ01002480">
    <property type="protein sequence ID" value="PWA16713.1"/>
    <property type="molecule type" value="Genomic_DNA"/>
</dbReference>
<name>A0A315V1M2_GAMAF</name>
<evidence type="ECO:0000259" key="11">
    <source>
        <dbReference type="SMART" id="SM00179"/>
    </source>
</evidence>
<reference evidence="12 13" key="1">
    <citation type="journal article" date="2018" name="G3 (Bethesda)">
        <title>A High-Quality Reference Genome for the Invasive Mosquitofish Gambusia affinis Using a Chicago Library.</title>
        <authorList>
            <person name="Hoffberg S.L."/>
            <person name="Troendle N.J."/>
            <person name="Glenn T.C."/>
            <person name="Mahmud O."/>
            <person name="Louha S."/>
            <person name="Chalopin D."/>
            <person name="Bennetzen J.L."/>
            <person name="Mauricio R."/>
        </authorList>
    </citation>
    <scope>NUCLEOTIDE SEQUENCE [LARGE SCALE GENOMIC DNA]</scope>
    <source>
        <strain evidence="12">NE01/NJP1002.9</strain>
        <tissue evidence="12">Muscle</tissue>
    </source>
</reference>
<keyword evidence="5" id="KW-0677">Repeat</keyword>
<dbReference type="CDD" id="cd00054">
    <property type="entry name" value="EGF_CA"/>
    <property type="match status" value="1"/>
</dbReference>
<dbReference type="PANTHER" id="PTHR24037">
    <property type="entry name" value="HEART DEVELOPMENT PROTEIN WITH EGF-LIKE DOMAINS 1"/>
    <property type="match status" value="1"/>
</dbReference>
<dbReference type="SUPFAM" id="SSF57184">
    <property type="entry name" value="Growth factor receptor domain"/>
    <property type="match status" value="1"/>
</dbReference>
<evidence type="ECO:0000256" key="2">
    <source>
        <dbReference type="ARBA" id="ARBA00022475"/>
    </source>
</evidence>
<keyword evidence="13" id="KW-1185">Reference proteome</keyword>
<dbReference type="GO" id="GO:0005509">
    <property type="term" value="F:calcium ion binding"/>
    <property type="evidence" value="ECO:0007669"/>
    <property type="project" value="InterPro"/>
</dbReference>
<sequence>MSRVIAVGVPSLLLMSSTRLLPSMKAQDYIVPNVVGHPNGVTFALGRHQSSDKAPDNQVCRHTLYPLGCMQLSLGNPTHQVVPVVAHKRMWHTEAIRTLELVAGTVTFEEEISTQGLLKCNIQADNRHPKMVIGPLLSTQSVIRSHLYLLGMHWPSWQVNWSGLQIFILFQVCVLQAHVSVEAPVKNVLTRRMCACVWLVKLMGLKAVKRIDKEFENKPGHISSLLLELREVRRETGSIEASLQIIFETTSDFKEDAVTETMMNLTCESCPLPGTKNLCDSDPCDNSSTTCKPTAGSFTCSCVDGYINTDYSDKLCMACRSGQKAVNNECKPCDFGRTGLNCEDERLLNVVIVSSVLGFLLVVALIALLVVVKKFKRTQFFRTKQEDIRKLFQIPSLAKGPLSSNSNGYYTWFKEPEGSLANSGVPGIPRANSISNWDNLAMTQWINEQNSPFDGNHVDMISFSQIVILVKELGVPTEFIPEGIKLCWLLVGVNSELGLLSQLALSLARGIRGTPEFPGLLADSLTQ</sequence>
<dbReference type="GO" id="GO:0005886">
    <property type="term" value="C:plasma membrane"/>
    <property type="evidence" value="ECO:0007669"/>
    <property type="project" value="UniProtKB-SubCell"/>
</dbReference>
<evidence type="ECO:0000256" key="5">
    <source>
        <dbReference type="ARBA" id="ARBA00022737"/>
    </source>
</evidence>
<evidence type="ECO:0000256" key="7">
    <source>
        <dbReference type="ARBA" id="ARBA00023157"/>
    </source>
</evidence>
<keyword evidence="8" id="KW-0325">Glycoprotein</keyword>
<dbReference type="InterPro" id="IPR009030">
    <property type="entry name" value="Growth_fac_rcpt_cys_sf"/>
</dbReference>
<comment type="subcellular location">
    <subcellularLocation>
        <location evidence="1">Cell membrane</location>
    </subcellularLocation>
</comment>
<feature type="chain" id="PRO_5016350991" description="EGF-like calcium-binding domain-containing protein" evidence="10">
    <location>
        <begin position="21"/>
        <end position="527"/>
    </location>
</feature>
<evidence type="ECO:0000313" key="12">
    <source>
        <dbReference type="EMBL" id="PWA16713.1"/>
    </source>
</evidence>
<keyword evidence="4 10" id="KW-0732">Signal</keyword>
<keyword evidence="9" id="KW-1133">Transmembrane helix</keyword>
<evidence type="ECO:0000256" key="4">
    <source>
        <dbReference type="ARBA" id="ARBA00022729"/>
    </source>
</evidence>
<keyword evidence="7" id="KW-1015">Disulfide bond</keyword>
<feature type="transmembrane region" description="Helical" evidence="9">
    <location>
        <begin position="347"/>
        <end position="372"/>
    </location>
</feature>
<keyword evidence="2" id="KW-1003">Cell membrane</keyword>
<evidence type="ECO:0000256" key="1">
    <source>
        <dbReference type="ARBA" id="ARBA00004236"/>
    </source>
</evidence>
<dbReference type="AlphaFoldDB" id="A0A315V1M2"/>
<keyword evidence="6 9" id="KW-0472">Membrane</keyword>
<feature type="non-terminal residue" evidence="12">
    <location>
        <position position="527"/>
    </location>
</feature>
<dbReference type="Proteomes" id="UP000250572">
    <property type="component" value="Unassembled WGS sequence"/>
</dbReference>
<comment type="caution">
    <text evidence="12">The sequence shown here is derived from an EMBL/GenBank/DDBJ whole genome shotgun (WGS) entry which is preliminary data.</text>
</comment>
<keyword evidence="9" id="KW-0812">Transmembrane</keyword>
<keyword evidence="3" id="KW-0245">EGF-like domain</keyword>